<comment type="catalytic activity">
    <reaction evidence="5">
        <text>(6S)-5-formyl-5,6,7,8-tetrahydrofolate + ATP = (6R)-5,10-methenyltetrahydrofolate + ADP + phosphate</text>
        <dbReference type="Rhea" id="RHEA:10488"/>
        <dbReference type="ChEBI" id="CHEBI:30616"/>
        <dbReference type="ChEBI" id="CHEBI:43474"/>
        <dbReference type="ChEBI" id="CHEBI:57455"/>
        <dbReference type="ChEBI" id="CHEBI:57457"/>
        <dbReference type="ChEBI" id="CHEBI:456216"/>
        <dbReference type="EC" id="6.3.3.2"/>
    </reaction>
</comment>
<comment type="similarity">
    <text evidence="1 5">Belongs to the 5-formyltetrahydrofolate cyclo-ligase family.</text>
</comment>
<dbReference type="Proteomes" id="UP000230842">
    <property type="component" value="Unassembled WGS sequence"/>
</dbReference>
<protein>
    <recommendedName>
        <fullName evidence="5">5-formyltetrahydrofolate cyclo-ligase</fullName>
        <ecNumber evidence="5">6.3.3.2</ecNumber>
    </recommendedName>
</protein>
<keyword evidence="5" id="KW-0479">Metal-binding</keyword>
<dbReference type="InterPro" id="IPR002698">
    <property type="entry name" value="FTHF_cligase"/>
</dbReference>
<dbReference type="GO" id="GO:0005524">
    <property type="term" value="F:ATP binding"/>
    <property type="evidence" value="ECO:0007669"/>
    <property type="project" value="UniProtKB-KW"/>
</dbReference>
<dbReference type="GO" id="GO:0035999">
    <property type="term" value="P:tetrahydrofolate interconversion"/>
    <property type="evidence" value="ECO:0007669"/>
    <property type="project" value="TreeGrafter"/>
</dbReference>
<evidence type="ECO:0000313" key="7">
    <source>
        <dbReference type="Proteomes" id="UP000230842"/>
    </source>
</evidence>
<evidence type="ECO:0000256" key="3">
    <source>
        <dbReference type="ARBA" id="ARBA00022840"/>
    </source>
</evidence>
<comment type="cofactor">
    <cofactor evidence="5">
        <name>Mg(2+)</name>
        <dbReference type="ChEBI" id="CHEBI:18420"/>
    </cofactor>
</comment>
<evidence type="ECO:0000256" key="4">
    <source>
        <dbReference type="PIRSR" id="PIRSR006806-1"/>
    </source>
</evidence>
<reference evidence="6 7" key="1">
    <citation type="submission" date="2017-11" db="EMBL/GenBank/DDBJ databases">
        <title>Genomic Encyclopedia of Archaeal and Bacterial Type Strains, Phase II (KMG-II): From Individual Species to Whole Genera.</title>
        <authorList>
            <person name="Goeker M."/>
        </authorList>
    </citation>
    <scope>NUCLEOTIDE SEQUENCE [LARGE SCALE GENOMIC DNA]</scope>
    <source>
        <strain evidence="6 7">DSM 27763</strain>
    </source>
</reference>
<feature type="binding site" evidence="4">
    <location>
        <position position="54"/>
    </location>
    <ligand>
        <name>substrate</name>
    </ligand>
</feature>
<dbReference type="GO" id="GO:0030272">
    <property type="term" value="F:5-formyltetrahydrofolate cyclo-ligase activity"/>
    <property type="evidence" value="ECO:0007669"/>
    <property type="project" value="UniProtKB-EC"/>
</dbReference>
<keyword evidence="7" id="KW-1185">Reference proteome</keyword>
<feature type="binding site" evidence="4">
    <location>
        <position position="49"/>
    </location>
    <ligand>
        <name>substrate</name>
    </ligand>
</feature>
<dbReference type="SUPFAM" id="SSF100950">
    <property type="entry name" value="NagB/RpiA/CoA transferase-like"/>
    <property type="match status" value="1"/>
</dbReference>
<dbReference type="EC" id="6.3.3.2" evidence="5"/>
<accession>A0A0B2BS30</accession>
<dbReference type="Gene3D" id="3.40.50.10420">
    <property type="entry name" value="NagB/RpiA/CoA transferase-like"/>
    <property type="match status" value="1"/>
</dbReference>
<feature type="binding site" evidence="4">
    <location>
        <begin position="4"/>
        <end position="8"/>
    </location>
    <ligand>
        <name>ATP</name>
        <dbReference type="ChEBI" id="CHEBI:30616"/>
    </ligand>
</feature>
<dbReference type="PIRSF" id="PIRSF006806">
    <property type="entry name" value="FTHF_cligase"/>
    <property type="match status" value="1"/>
</dbReference>
<keyword evidence="2 4" id="KW-0547">Nucleotide-binding</keyword>
<dbReference type="PANTHER" id="PTHR23407">
    <property type="entry name" value="ATPASE INHIBITOR/5-FORMYLTETRAHYDROFOLATE CYCLO-LIGASE"/>
    <property type="match status" value="1"/>
</dbReference>
<dbReference type="GO" id="GO:0009396">
    <property type="term" value="P:folic acid-containing compound biosynthetic process"/>
    <property type="evidence" value="ECO:0007669"/>
    <property type="project" value="TreeGrafter"/>
</dbReference>
<keyword evidence="3 4" id="KW-0067">ATP-binding</keyword>
<evidence type="ECO:0000256" key="5">
    <source>
        <dbReference type="RuleBase" id="RU361279"/>
    </source>
</evidence>
<evidence type="ECO:0000256" key="2">
    <source>
        <dbReference type="ARBA" id="ARBA00022741"/>
    </source>
</evidence>
<name>A0A0B2BS30_9ACTN</name>
<proteinExistence type="inferred from homology"/>
<dbReference type="PANTHER" id="PTHR23407:SF1">
    <property type="entry name" value="5-FORMYLTETRAHYDROFOLATE CYCLO-LIGASE"/>
    <property type="match status" value="1"/>
</dbReference>
<organism evidence="6 7">
    <name type="scientific">Mumia flava</name>
    <dbReference type="NCBI Taxonomy" id="1348852"/>
    <lineage>
        <taxon>Bacteria</taxon>
        <taxon>Bacillati</taxon>
        <taxon>Actinomycetota</taxon>
        <taxon>Actinomycetes</taxon>
        <taxon>Propionibacteriales</taxon>
        <taxon>Nocardioidaceae</taxon>
        <taxon>Mumia</taxon>
    </lineage>
</organism>
<feature type="binding site" evidence="4">
    <location>
        <begin position="131"/>
        <end position="139"/>
    </location>
    <ligand>
        <name>ATP</name>
        <dbReference type="ChEBI" id="CHEBI:30616"/>
    </ligand>
</feature>
<evidence type="ECO:0000256" key="1">
    <source>
        <dbReference type="ARBA" id="ARBA00010638"/>
    </source>
</evidence>
<dbReference type="InterPro" id="IPR037171">
    <property type="entry name" value="NagB/RpiA_transferase-like"/>
</dbReference>
<comment type="caution">
    <text evidence="6">The sequence shown here is derived from an EMBL/GenBank/DDBJ whole genome shotgun (WGS) entry which is preliminary data.</text>
</comment>
<gene>
    <name evidence="6" type="ORF">CLV56_1128</name>
</gene>
<dbReference type="Pfam" id="PF01812">
    <property type="entry name" value="5-FTHF_cyc-lig"/>
    <property type="match status" value="1"/>
</dbReference>
<dbReference type="RefSeq" id="WP_039342976.1">
    <property type="nucleotide sequence ID" value="NZ_PGEZ01000001.1"/>
</dbReference>
<dbReference type="AlphaFoldDB" id="A0A0B2BS30"/>
<sequence>METKDELRTSLLARRTTLGPERVAADAVGLAAGVRSVLAPTTRRVAAYLSSGSEPSTRPLVDTLCQDGIEVVVPRALAVRRTAWVPYRVGGELRRGRYGIDEPVGDPLADALERADAIILPAVAVDAAGRRLGRGGGYYDTTLAELDPAVLRIALVHDHELVERVPVDDHDQPVHVVVTPRRVLDLR</sequence>
<evidence type="ECO:0000313" key="6">
    <source>
        <dbReference type="EMBL" id="PJJ56912.1"/>
    </source>
</evidence>
<keyword evidence="5" id="KW-0460">Magnesium</keyword>
<dbReference type="InterPro" id="IPR024185">
    <property type="entry name" value="FTHF_cligase-like_sf"/>
</dbReference>
<dbReference type="GO" id="GO:0046872">
    <property type="term" value="F:metal ion binding"/>
    <property type="evidence" value="ECO:0007669"/>
    <property type="project" value="UniProtKB-KW"/>
</dbReference>
<dbReference type="NCBIfam" id="TIGR02727">
    <property type="entry name" value="MTHFS_bact"/>
    <property type="match status" value="1"/>
</dbReference>
<keyword evidence="6" id="KW-0436">Ligase</keyword>
<dbReference type="EMBL" id="PGEZ01000001">
    <property type="protein sequence ID" value="PJJ56912.1"/>
    <property type="molecule type" value="Genomic_DNA"/>
</dbReference>